<proteinExistence type="predicted"/>
<dbReference type="Pfam" id="PF08812">
    <property type="entry name" value="YtxC"/>
    <property type="match status" value="1"/>
</dbReference>
<dbReference type="InterPro" id="IPR014199">
    <property type="entry name" value="Spore_YtxC"/>
</dbReference>
<dbReference type="Proteomes" id="UP000281813">
    <property type="component" value="Unassembled WGS sequence"/>
</dbReference>
<dbReference type="RefSeq" id="WP_121132325.1">
    <property type="nucleotide sequence ID" value="NZ_JBHUFK010000060.1"/>
</dbReference>
<dbReference type="EMBL" id="RBZO01000019">
    <property type="protein sequence ID" value="RKQ14673.1"/>
    <property type="molecule type" value="Genomic_DNA"/>
</dbReference>
<name>A0A494YWS1_9BACI</name>
<dbReference type="AlphaFoldDB" id="A0A494YWS1"/>
<sequence>MLVAYFESDKEVLRFCEQLFLHSKQIKLHWKIHEEWGNYIQIEENIASKQLKEIIAKAMTNVFITHRLGNMIKMIIEKCYYFTNTDEIERIHDITNWIFAGVDEDSLQVRKKKSEDPSGLLFSLFIANIKDTHAIHYDSIIKFSLSVFKDHLIHYVGLAIDEFKREEDHQEFVDMLRNYISRKEPSFPTIHILQGDTFTFYKESGKVFSNMELRTIMQEEPLYIVGLDENEMNLAPLIAMAPEKIKIYGDDPAEPKTLTVINVFQEKVQFKGTNQFPFAYYLKNEQK</sequence>
<organism evidence="1 2">
    <name type="scientific">Oceanobacillus bengalensis</name>
    <dbReference type="NCBI Taxonomy" id="1435466"/>
    <lineage>
        <taxon>Bacteria</taxon>
        <taxon>Bacillati</taxon>
        <taxon>Bacillota</taxon>
        <taxon>Bacilli</taxon>
        <taxon>Bacillales</taxon>
        <taxon>Bacillaceae</taxon>
        <taxon>Oceanobacillus</taxon>
    </lineage>
</organism>
<accession>A0A494YWS1</accession>
<comment type="caution">
    <text evidence="1">The sequence shown here is derived from an EMBL/GenBank/DDBJ whole genome shotgun (WGS) entry which is preliminary data.</text>
</comment>
<evidence type="ECO:0000313" key="2">
    <source>
        <dbReference type="Proteomes" id="UP000281813"/>
    </source>
</evidence>
<protein>
    <submittedName>
        <fullName evidence="1">Putative sporulation protein YtxC</fullName>
    </submittedName>
</protein>
<keyword evidence="2" id="KW-1185">Reference proteome</keyword>
<gene>
    <name evidence="1" type="ORF">D8M05_12605</name>
</gene>
<reference evidence="1 2" key="1">
    <citation type="journal article" date="2015" name="Antonie Van Leeuwenhoek">
        <title>Oceanobacillus bengalensis sp. nov., a bacterium isolated from seawater of the Bay of Bengal.</title>
        <authorList>
            <person name="Yongchang O."/>
            <person name="Xiang W."/>
            <person name="Wang G."/>
        </authorList>
    </citation>
    <scope>NUCLEOTIDE SEQUENCE [LARGE SCALE GENOMIC DNA]</scope>
    <source>
        <strain evidence="1 2">MCCC 1K00260</strain>
    </source>
</reference>
<dbReference type="OrthoDB" id="2986513at2"/>
<evidence type="ECO:0000313" key="1">
    <source>
        <dbReference type="EMBL" id="RKQ14673.1"/>
    </source>
</evidence>